<comment type="cofactor">
    <cofactor evidence="1 10">
        <name>Mg(2+)</name>
        <dbReference type="ChEBI" id="CHEBI:18420"/>
    </cofactor>
</comment>
<dbReference type="InterPro" id="IPR018524">
    <property type="entry name" value="DNA/RNA_endonuclease_AS"/>
</dbReference>
<dbReference type="InterPro" id="IPR020821">
    <property type="entry name" value="ENPP1-3/EXOG-like_nuc-like"/>
</dbReference>
<feature type="active site" description="Proton acceptor" evidence="8">
    <location>
        <position position="191"/>
    </location>
</feature>
<evidence type="ECO:0000256" key="8">
    <source>
        <dbReference type="PIRSR" id="PIRSR640255-1"/>
    </source>
</evidence>
<dbReference type="GO" id="GO:0046872">
    <property type="term" value="F:metal ion binding"/>
    <property type="evidence" value="ECO:0007669"/>
    <property type="project" value="UniProtKB-KW"/>
</dbReference>
<accession>A0A2W4URT9</accession>
<dbReference type="InterPro" id="IPR040255">
    <property type="entry name" value="Non-specific_endonuclease"/>
</dbReference>
<dbReference type="GO" id="GO:0004519">
    <property type="term" value="F:endonuclease activity"/>
    <property type="evidence" value="ECO:0007669"/>
    <property type="project" value="UniProtKB-UniRule"/>
</dbReference>
<keyword evidence="4 9" id="KW-0479">Metal-binding</keyword>
<keyword evidence="5 10" id="KW-0255">Endonuclease</keyword>
<dbReference type="PROSITE" id="PS51257">
    <property type="entry name" value="PROKAR_LIPOPROTEIN"/>
    <property type="match status" value="1"/>
</dbReference>
<evidence type="ECO:0000256" key="6">
    <source>
        <dbReference type="ARBA" id="ARBA00022801"/>
    </source>
</evidence>
<evidence type="ECO:0000256" key="2">
    <source>
        <dbReference type="ARBA" id="ARBA00010052"/>
    </source>
</evidence>
<feature type="binding site" evidence="9">
    <location>
        <position position="222"/>
    </location>
    <ligand>
        <name>Mg(2+)</name>
        <dbReference type="ChEBI" id="CHEBI:18420"/>
        <note>catalytic</note>
    </ligand>
</feature>
<dbReference type="InterPro" id="IPR001604">
    <property type="entry name" value="Endo_G_ENPP1-like_dom"/>
</dbReference>
<organism evidence="13 14">
    <name type="scientific">Leptolyngbya foveolarum</name>
    <dbReference type="NCBI Taxonomy" id="47253"/>
    <lineage>
        <taxon>Bacteria</taxon>
        <taxon>Bacillati</taxon>
        <taxon>Cyanobacteriota</taxon>
        <taxon>Cyanophyceae</taxon>
        <taxon>Leptolyngbyales</taxon>
        <taxon>Leptolyngbyaceae</taxon>
        <taxon>Leptolyngbya group</taxon>
        <taxon>Leptolyngbya</taxon>
    </lineage>
</organism>
<evidence type="ECO:0000256" key="9">
    <source>
        <dbReference type="PIRSR" id="PIRSR640255-2"/>
    </source>
</evidence>
<dbReference type="PROSITE" id="PS01070">
    <property type="entry name" value="NUCLEASE_NON_SPEC"/>
    <property type="match status" value="1"/>
</dbReference>
<reference evidence="13 14" key="2">
    <citation type="submission" date="2018-06" db="EMBL/GenBank/DDBJ databases">
        <title>Metagenomic assembly of (sub)arctic Cyanobacteria and their associated microbiome from non-axenic cultures.</title>
        <authorList>
            <person name="Baurain D."/>
        </authorList>
    </citation>
    <scope>NUCLEOTIDE SEQUENCE [LARGE SCALE GENOMIC DNA]</scope>
    <source>
        <strain evidence="13">ULC129bin1</strain>
    </source>
</reference>
<dbReference type="InterPro" id="IPR044925">
    <property type="entry name" value="His-Me_finger_sf"/>
</dbReference>
<dbReference type="EMBL" id="QBMC01000003">
    <property type="protein sequence ID" value="PZO23202.1"/>
    <property type="molecule type" value="Genomic_DNA"/>
</dbReference>
<dbReference type="AlphaFoldDB" id="A0A2W4URT9"/>
<dbReference type="SMART" id="SM00477">
    <property type="entry name" value="NUC"/>
    <property type="match status" value="1"/>
</dbReference>
<keyword evidence="3 10" id="KW-0540">Nuclease</keyword>
<dbReference type="Pfam" id="PF01223">
    <property type="entry name" value="Endonuclease_NS"/>
    <property type="match status" value="1"/>
</dbReference>
<keyword evidence="7" id="KW-0460">Magnesium</keyword>
<dbReference type="SUPFAM" id="SSF54060">
    <property type="entry name" value="His-Me finger endonucleases"/>
    <property type="match status" value="1"/>
</dbReference>
<comment type="similarity">
    <text evidence="2 10">Belongs to the DNA/RNA non-specific endonuclease family.</text>
</comment>
<feature type="domain" description="DNA/RNA non-specific endonuclease/pyrophosphatase/phosphodiesterase" evidence="12">
    <location>
        <begin position="128"/>
        <end position="326"/>
    </location>
</feature>
<evidence type="ECO:0000256" key="5">
    <source>
        <dbReference type="ARBA" id="ARBA00022759"/>
    </source>
</evidence>
<keyword evidence="6 10" id="KW-0378">Hydrolase</keyword>
<dbReference type="GO" id="GO:0016787">
    <property type="term" value="F:hydrolase activity"/>
    <property type="evidence" value="ECO:0007669"/>
    <property type="project" value="UniProtKB-KW"/>
</dbReference>
<evidence type="ECO:0000256" key="3">
    <source>
        <dbReference type="ARBA" id="ARBA00022722"/>
    </source>
</evidence>
<comment type="caution">
    <text evidence="13">The sequence shown here is derived from an EMBL/GenBank/DDBJ whole genome shotgun (WGS) entry which is preliminary data.</text>
</comment>
<evidence type="ECO:0000313" key="14">
    <source>
        <dbReference type="Proteomes" id="UP000249354"/>
    </source>
</evidence>
<dbReference type="CDD" id="cd00091">
    <property type="entry name" value="NUC"/>
    <property type="match status" value="1"/>
</dbReference>
<protein>
    <recommendedName>
        <fullName evidence="10">Endonuclease</fullName>
        <ecNumber evidence="10">3.1.30.-</ecNumber>
    </recommendedName>
</protein>
<evidence type="ECO:0000256" key="7">
    <source>
        <dbReference type="ARBA" id="ARBA00022842"/>
    </source>
</evidence>
<dbReference type="PANTHER" id="PTHR13966">
    <property type="entry name" value="ENDONUCLEASE RELATED"/>
    <property type="match status" value="1"/>
</dbReference>
<reference evidence="14" key="1">
    <citation type="submission" date="2018-04" db="EMBL/GenBank/DDBJ databases">
        <authorList>
            <person name="Cornet L."/>
        </authorList>
    </citation>
    <scope>NUCLEOTIDE SEQUENCE [LARGE SCALE GENOMIC DNA]</scope>
</reference>
<evidence type="ECO:0000256" key="1">
    <source>
        <dbReference type="ARBA" id="ARBA00001946"/>
    </source>
</evidence>
<evidence type="ECO:0000256" key="10">
    <source>
        <dbReference type="RuleBase" id="RU366055"/>
    </source>
</evidence>
<proteinExistence type="inferred from homology"/>
<evidence type="ECO:0000259" key="11">
    <source>
        <dbReference type="SMART" id="SM00477"/>
    </source>
</evidence>
<evidence type="ECO:0000256" key="4">
    <source>
        <dbReference type="ARBA" id="ARBA00022723"/>
    </source>
</evidence>
<sequence length="334" mass="37002">MSRLSPFSLLLSSPSIWRFSWLAIAAVLGLSSCDRLSASDIYASLPPCADIVCDCSDFTNQAQAQTVLVAFEDDVYNLDGDRNGTACESLPAVAVGLDAPTYFSNSEHLTFGNPSNAGKDNPDNWLIERSQYVLSYSKSRNVLNWASWRVDNRWLGRTDRQDDFRPDGGLPKGFYQATPGEYRRSGYDRGHMVPSGDRTNTSQDNSATFLMTNILPQASENNRGPWKELEQYGRDLIYQDGKALYVIGGLYGDQGKVGRVTVPGRVWKVIVVLDDINAGISRDTAVIAVDMPNSDRIEADWQTYRTTVDRIEIATGYDLLSEVPADIQAAIESR</sequence>
<dbReference type="PANTHER" id="PTHR13966:SF5">
    <property type="entry name" value="ENDONUCLEASE G, MITOCHONDRIAL"/>
    <property type="match status" value="1"/>
</dbReference>
<feature type="domain" description="ENPP1-3/EXOG-like endonuclease/phosphodiesterase" evidence="11">
    <location>
        <begin position="129"/>
        <end position="326"/>
    </location>
</feature>
<dbReference type="Proteomes" id="UP000249354">
    <property type="component" value="Unassembled WGS sequence"/>
</dbReference>
<dbReference type="GO" id="GO:0003676">
    <property type="term" value="F:nucleic acid binding"/>
    <property type="evidence" value="ECO:0007669"/>
    <property type="project" value="InterPro"/>
</dbReference>
<gene>
    <name evidence="13" type="ORF">DCF25_00830</name>
</gene>
<dbReference type="InterPro" id="IPR044929">
    <property type="entry name" value="DNA/RNA_non-sp_Endonuclease_sf"/>
</dbReference>
<dbReference type="SMART" id="SM00892">
    <property type="entry name" value="Endonuclease_NS"/>
    <property type="match status" value="1"/>
</dbReference>
<evidence type="ECO:0000259" key="12">
    <source>
        <dbReference type="SMART" id="SM00892"/>
    </source>
</evidence>
<evidence type="ECO:0000313" key="13">
    <source>
        <dbReference type="EMBL" id="PZO23202.1"/>
    </source>
</evidence>
<dbReference type="Gene3D" id="3.40.570.10">
    <property type="entry name" value="Extracellular Endonuclease, subunit A"/>
    <property type="match status" value="1"/>
</dbReference>
<dbReference type="EC" id="3.1.30.-" evidence="10"/>
<name>A0A2W4URT9_9CYAN</name>